<gene>
    <name evidence="2" type="ORF">CAOG_000775</name>
</gene>
<dbReference type="AlphaFoldDB" id="A0A0D2X0L4"/>
<dbReference type="GO" id="GO:0005743">
    <property type="term" value="C:mitochondrial inner membrane"/>
    <property type="evidence" value="ECO:0007669"/>
    <property type="project" value="TreeGrafter"/>
</dbReference>
<name>A0A0D2X0L4_CAPO3</name>
<dbReference type="PhylomeDB" id="A0A0D2X0L4"/>
<evidence type="ECO:0000313" key="2">
    <source>
        <dbReference type="EMBL" id="KJE89264.1"/>
    </source>
</evidence>
<evidence type="ECO:0000256" key="1">
    <source>
        <dbReference type="SAM" id="MobiDB-lite"/>
    </source>
</evidence>
<dbReference type="RefSeq" id="XP_004365646.2">
    <property type="nucleotide sequence ID" value="XM_004365589.2"/>
</dbReference>
<dbReference type="OrthoDB" id="17089at2759"/>
<feature type="region of interest" description="Disordered" evidence="1">
    <location>
        <begin position="128"/>
        <end position="148"/>
    </location>
</feature>
<dbReference type="InterPro" id="IPR007849">
    <property type="entry name" value="ATP10"/>
</dbReference>
<feature type="compositionally biased region" description="Low complexity" evidence="1">
    <location>
        <begin position="17"/>
        <end position="40"/>
    </location>
</feature>
<feature type="region of interest" description="Disordered" evidence="1">
    <location>
        <begin position="17"/>
        <end position="41"/>
    </location>
</feature>
<sequence>MQSTAAELLLRSSRVAATAVSASPRSVRSSSITPRSSARVGPAAVARAFTSTPCSHPRLSLSPSAALAARLPSPQLRAQSYSSSSSPAPAQAPPSSAEANNKVTTTTTATAAATNGNALATVDAATNADEQATKNPKDASTQADAPTTKKPNFFKRFQIGLLDLTRKTPALPPSASMLKPFEASTTLSHSKYAVKFPSRVLTAINGQTVDLSEAFTRGISIVSVAFDQFGALRNASFTHEFRSQYGSNPYVNDFEILMNRMPMMRVLQPMFNRNLLAAIPQQRHGSVFNLPAVDEELAAELGIRFYTGNFIYLVDEQGLIRWQAVGKALPREVTAMIHCANTLLSTRGQHHSVTRTNGTRMLSTPSDVVAAVSAQLPPLPSAPSSRSL</sequence>
<evidence type="ECO:0000313" key="3">
    <source>
        <dbReference type="Proteomes" id="UP000008743"/>
    </source>
</evidence>
<dbReference type="InParanoid" id="A0A0D2X0L4"/>
<organism evidence="2 3">
    <name type="scientific">Capsaspora owczarzaki (strain ATCC 30864)</name>
    <dbReference type="NCBI Taxonomy" id="595528"/>
    <lineage>
        <taxon>Eukaryota</taxon>
        <taxon>Filasterea</taxon>
        <taxon>Capsaspora</taxon>
    </lineage>
</organism>
<dbReference type="PANTHER" id="PTHR28106:SF1">
    <property type="entry name" value="MITOCHONDRIAL ATPASE COMPLEX SUBUNIT ATP10"/>
    <property type="match status" value="1"/>
</dbReference>
<protein>
    <submittedName>
        <fullName evidence="2">Uncharacterized protein</fullName>
    </submittedName>
</protein>
<accession>A0A0D2X0L4</accession>
<dbReference type="Proteomes" id="UP000008743">
    <property type="component" value="Unassembled WGS sequence"/>
</dbReference>
<feature type="region of interest" description="Disordered" evidence="1">
    <location>
        <begin position="72"/>
        <end position="102"/>
    </location>
</feature>
<dbReference type="PANTHER" id="PTHR28106">
    <property type="entry name" value="MITOCHONDRIAL ATPASE COMPLEX SUBUNIT ATP10"/>
    <property type="match status" value="1"/>
</dbReference>
<keyword evidence="3" id="KW-1185">Reference proteome</keyword>
<dbReference type="GO" id="GO:0033615">
    <property type="term" value="P:mitochondrial proton-transporting ATP synthase complex assembly"/>
    <property type="evidence" value="ECO:0007669"/>
    <property type="project" value="TreeGrafter"/>
</dbReference>
<reference evidence="3" key="1">
    <citation type="submission" date="2011-02" db="EMBL/GenBank/DDBJ databases">
        <title>The Genome Sequence of Capsaspora owczarzaki ATCC 30864.</title>
        <authorList>
            <person name="Russ C."/>
            <person name="Cuomo C."/>
            <person name="Burger G."/>
            <person name="Gray M.W."/>
            <person name="Holland P.W.H."/>
            <person name="King N."/>
            <person name="Lang F.B.F."/>
            <person name="Roger A.J."/>
            <person name="Ruiz-Trillo I."/>
            <person name="Young S.K."/>
            <person name="Zeng Q."/>
            <person name="Gargeya S."/>
            <person name="Alvarado L."/>
            <person name="Berlin A."/>
            <person name="Chapman S.B."/>
            <person name="Chen Z."/>
            <person name="Freedman E."/>
            <person name="Gellesch M."/>
            <person name="Goldberg J."/>
            <person name="Griggs A."/>
            <person name="Gujja S."/>
            <person name="Heilman E."/>
            <person name="Heiman D."/>
            <person name="Howarth C."/>
            <person name="Mehta T."/>
            <person name="Neiman D."/>
            <person name="Pearson M."/>
            <person name="Roberts A."/>
            <person name="Saif S."/>
            <person name="Shea T."/>
            <person name="Shenoy N."/>
            <person name="Sisk P."/>
            <person name="Stolte C."/>
            <person name="Sykes S."/>
            <person name="White J."/>
            <person name="Yandava C."/>
            <person name="Haas B."/>
            <person name="Nusbaum C."/>
            <person name="Birren B."/>
        </authorList>
    </citation>
    <scope>NUCLEOTIDE SEQUENCE</scope>
    <source>
        <strain evidence="3">ATCC 30864</strain>
    </source>
</reference>
<proteinExistence type="predicted"/>
<dbReference type="EMBL" id="KE346360">
    <property type="protein sequence ID" value="KJE89264.1"/>
    <property type="molecule type" value="Genomic_DNA"/>
</dbReference>
<dbReference type="Pfam" id="PF05176">
    <property type="entry name" value="ATP-synt_10"/>
    <property type="match status" value="1"/>
</dbReference>